<dbReference type="SUPFAM" id="SSF57184">
    <property type="entry name" value="Growth factor receptor domain"/>
    <property type="match status" value="2"/>
</dbReference>
<evidence type="ECO:0000256" key="16">
    <source>
        <dbReference type="SAM" id="MobiDB-lite"/>
    </source>
</evidence>
<feature type="compositionally biased region" description="Polar residues" evidence="16">
    <location>
        <begin position="181"/>
        <end position="196"/>
    </location>
</feature>
<evidence type="ECO:0000256" key="3">
    <source>
        <dbReference type="ARBA" id="ARBA00022475"/>
    </source>
</evidence>
<dbReference type="SMART" id="SM00181">
    <property type="entry name" value="EGF"/>
    <property type="match status" value="3"/>
</dbReference>
<evidence type="ECO:0000256" key="2">
    <source>
        <dbReference type="ARBA" id="ARBA00011902"/>
    </source>
</evidence>
<feature type="signal peptide" evidence="18">
    <location>
        <begin position="1"/>
        <end position="16"/>
    </location>
</feature>
<protein>
    <recommendedName>
        <fullName evidence="2">receptor protein-tyrosine kinase</fullName>
        <ecNumber evidence="2">2.7.10.1</ecNumber>
    </recommendedName>
</protein>
<gene>
    <name evidence="20" type="ORF">M9Y10_030005</name>
</gene>
<comment type="subcellular location">
    <subcellularLocation>
        <location evidence="1">Cell membrane</location>
        <topology evidence="1">Single-pass type I membrane protein</topology>
    </subcellularLocation>
</comment>
<dbReference type="PANTHER" id="PTHR46987:SF7">
    <property type="entry name" value="TNFR-CYS DOMAIN-CONTAINING PROTEIN"/>
    <property type="match status" value="1"/>
</dbReference>
<keyword evidence="13" id="KW-1015">Disulfide bond</keyword>
<evidence type="ECO:0000256" key="4">
    <source>
        <dbReference type="ARBA" id="ARBA00022679"/>
    </source>
</evidence>
<keyword evidence="6 18" id="KW-0732">Signal</keyword>
<dbReference type="EC" id="2.7.10.1" evidence="2"/>
<reference evidence="20 21" key="1">
    <citation type="submission" date="2024-04" db="EMBL/GenBank/DDBJ databases">
        <title>Tritrichomonas musculus Genome.</title>
        <authorList>
            <person name="Alves-Ferreira E."/>
            <person name="Grigg M."/>
            <person name="Lorenzi H."/>
            <person name="Galac M."/>
        </authorList>
    </citation>
    <scope>NUCLEOTIDE SEQUENCE [LARGE SCALE GENOMIC DNA]</scope>
    <source>
        <strain evidence="20 21">EAF2021</strain>
    </source>
</reference>
<evidence type="ECO:0000256" key="8">
    <source>
        <dbReference type="ARBA" id="ARBA00022777"/>
    </source>
</evidence>
<feature type="domain" description="EGF-like" evidence="19">
    <location>
        <begin position="327"/>
        <end position="357"/>
    </location>
</feature>
<dbReference type="InterPro" id="IPR000742">
    <property type="entry name" value="EGF"/>
</dbReference>
<keyword evidence="15" id="KW-0325">Glycoprotein</keyword>
<dbReference type="InterPro" id="IPR055163">
    <property type="entry name" value="ALK/LTK-like_GRD"/>
</dbReference>
<evidence type="ECO:0000256" key="10">
    <source>
        <dbReference type="ARBA" id="ARBA00022989"/>
    </source>
</evidence>
<keyword evidence="21" id="KW-1185">Reference proteome</keyword>
<keyword evidence="11 17" id="KW-0472">Membrane</keyword>
<accession>A0ABR2KNN1</accession>
<feature type="region of interest" description="Disordered" evidence="16">
    <location>
        <begin position="93"/>
        <end position="135"/>
    </location>
</feature>
<evidence type="ECO:0000259" key="19">
    <source>
        <dbReference type="SMART" id="SM00181"/>
    </source>
</evidence>
<evidence type="ECO:0000256" key="15">
    <source>
        <dbReference type="ARBA" id="ARBA00023180"/>
    </source>
</evidence>
<dbReference type="InterPro" id="IPR051514">
    <property type="entry name" value="R-spondin"/>
</dbReference>
<name>A0ABR2KNN1_9EUKA</name>
<keyword evidence="14" id="KW-0675">Receptor</keyword>
<feature type="transmembrane region" description="Helical" evidence="17">
    <location>
        <begin position="765"/>
        <end position="788"/>
    </location>
</feature>
<evidence type="ECO:0000256" key="17">
    <source>
        <dbReference type="SAM" id="Phobius"/>
    </source>
</evidence>
<keyword evidence="3" id="KW-1003">Cell membrane</keyword>
<feature type="domain" description="EGF-like" evidence="19">
    <location>
        <begin position="373"/>
        <end position="403"/>
    </location>
</feature>
<keyword evidence="7" id="KW-0547">Nucleotide-binding</keyword>
<keyword evidence="9" id="KW-0067">ATP-binding</keyword>
<feature type="domain" description="EGF-like" evidence="19">
    <location>
        <begin position="280"/>
        <end position="311"/>
    </location>
</feature>
<keyword evidence="10 17" id="KW-1133">Transmembrane helix</keyword>
<feature type="compositionally biased region" description="Gly residues" evidence="16">
    <location>
        <begin position="104"/>
        <end position="117"/>
    </location>
</feature>
<feature type="transmembrane region" description="Helical" evidence="17">
    <location>
        <begin position="737"/>
        <end position="756"/>
    </location>
</feature>
<evidence type="ECO:0000256" key="13">
    <source>
        <dbReference type="ARBA" id="ARBA00023157"/>
    </source>
</evidence>
<evidence type="ECO:0000256" key="6">
    <source>
        <dbReference type="ARBA" id="ARBA00022729"/>
    </source>
</evidence>
<proteinExistence type="predicted"/>
<keyword evidence="4" id="KW-0808">Transferase</keyword>
<dbReference type="Pfam" id="PF12810">
    <property type="entry name" value="ALK_LTK_GRD"/>
    <property type="match status" value="1"/>
</dbReference>
<dbReference type="InterPro" id="IPR006212">
    <property type="entry name" value="Furin_repeat"/>
</dbReference>
<dbReference type="Gene3D" id="2.10.220.10">
    <property type="entry name" value="Hormone Receptor, Insulin-like Growth Factor Receptor 1, Chain A, domain 2"/>
    <property type="match status" value="3"/>
</dbReference>
<evidence type="ECO:0000256" key="18">
    <source>
        <dbReference type="SAM" id="SignalP"/>
    </source>
</evidence>
<feature type="region of interest" description="Disordered" evidence="16">
    <location>
        <begin position="181"/>
        <end position="215"/>
    </location>
</feature>
<dbReference type="EMBL" id="JAPFFF010000004">
    <property type="protein sequence ID" value="KAK8892764.1"/>
    <property type="molecule type" value="Genomic_DNA"/>
</dbReference>
<dbReference type="Proteomes" id="UP001470230">
    <property type="component" value="Unassembled WGS sequence"/>
</dbReference>
<dbReference type="InterPro" id="IPR009030">
    <property type="entry name" value="Growth_fac_rcpt_cys_sf"/>
</dbReference>
<feature type="chain" id="PRO_5045123764" description="receptor protein-tyrosine kinase" evidence="18">
    <location>
        <begin position="17"/>
        <end position="837"/>
    </location>
</feature>
<evidence type="ECO:0000256" key="11">
    <source>
        <dbReference type="ARBA" id="ARBA00023136"/>
    </source>
</evidence>
<evidence type="ECO:0000256" key="7">
    <source>
        <dbReference type="ARBA" id="ARBA00022741"/>
    </source>
</evidence>
<keyword evidence="5 17" id="KW-0812">Transmembrane</keyword>
<organism evidence="20 21">
    <name type="scientific">Tritrichomonas musculus</name>
    <dbReference type="NCBI Taxonomy" id="1915356"/>
    <lineage>
        <taxon>Eukaryota</taxon>
        <taxon>Metamonada</taxon>
        <taxon>Parabasalia</taxon>
        <taxon>Tritrichomonadida</taxon>
        <taxon>Tritrichomonadidae</taxon>
        <taxon>Tritrichomonas</taxon>
    </lineage>
</organism>
<keyword evidence="8" id="KW-0418">Kinase</keyword>
<evidence type="ECO:0000256" key="12">
    <source>
        <dbReference type="ARBA" id="ARBA00023137"/>
    </source>
</evidence>
<evidence type="ECO:0000313" key="21">
    <source>
        <dbReference type="Proteomes" id="UP001470230"/>
    </source>
</evidence>
<evidence type="ECO:0000256" key="9">
    <source>
        <dbReference type="ARBA" id="ARBA00022840"/>
    </source>
</evidence>
<evidence type="ECO:0000256" key="5">
    <source>
        <dbReference type="ARBA" id="ARBA00022692"/>
    </source>
</evidence>
<evidence type="ECO:0000256" key="14">
    <source>
        <dbReference type="ARBA" id="ARBA00023170"/>
    </source>
</evidence>
<evidence type="ECO:0000256" key="1">
    <source>
        <dbReference type="ARBA" id="ARBA00004251"/>
    </source>
</evidence>
<dbReference type="SMART" id="SM00261">
    <property type="entry name" value="FU"/>
    <property type="match status" value="5"/>
</dbReference>
<dbReference type="PANTHER" id="PTHR46987">
    <property type="entry name" value="NEUROHYPOPHYSIAL HORMONES, N-TERMINAL DOMAIN CONTAINING PROTEIN"/>
    <property type="match status" value="1"/>
</dbReference>
<comment type="caution">
    <text evidence="20">The sequence shown here is derived from an EMBL/GenBank/DDBJ whole genome shotgun (WGS) entry which is preliminary data.</text>
</comment>
<evidence type="ECO:0000313" key="20">
    <source>
        <dbReference type="EMBL" id="KAK8892764.1"/>
    </source>
</evidence>
<sequence>MLQILLTLISVNYVTFDKNNKKKYSFVGKGEEIYLKRGFYHISIYGAQGGYGYGDGKKSGNGGKGMHITADFYITKETSQIYYAFVGEAGVPNDSDPGTITGPNRGGYNGGGSGGADPGDDDASGGGGGATDIRTKKNDVKTRLIVASGGSGGSWDVGAPGGDMCGLFYPDWNKPFQCSDSTNTNPTGSKTCRNTNGIGGRGLDQVDGTPSSGGGGGWCGGDSTPHFTTHLRPFVSDSGSSYVKKCNNNNLNDELCFFNVVMDIDKGKGNGMIEITRKWECKDSNCLFCKDAADKCAICKKDYYRYNGGCVSTCPASTINNGTDCFDCNEGCDVCVGYTYICTSCKAGYYLYHYECLKVCPNTTTVQGKNCVDCEIPCFTCSDTVTTCTYCIAGYFLYNNSCISECPKGTFANDILCTLCNDDCQNCSESADFCFECKENYYLFNHKCYQNCSDLNNYTNEEYYGIDHEEQKCQKCSDSNCIDCSDNYSICNECRPLYFLDETSYNCIHIPTNVFSYSNQFSNSFLFSLSSSFSNSFLFSFSSSFSNSFLFSLSSTFSNSFLFSFSSTFSNSFLFSLSSTFSYSKAFSSSIIFSNSNIFAESTIFTYSIYFTESNLFSKSLEFLKTSTFKFTEKFRETNIFSLTEKFSFSEQFTLSLTFSNSNVFTDSNIFTESMTFTTPFFHKTTLSKSISFSYILQRSVSFSISQTISVIYSMTIINNHISLIQTKSLFLYNHPYIINYYSLAAIQSFVIIEILPKKGMTKEMLIAICCGSASIFFFGLGLVIIIYQKFHKQNEFDDYIFSDEEENSDAKNKNINENLVENHKLSSDDSDIGFWL</sequence>
<keyword evidence="12" id="KW-0829">Tyrosine-protein kinase</keyword>